<feature type="non-terminal residue" evidence="1">
    <location>
        <position position="78"/>
    </location>
</feature>
<dbReference type="Proteomes" id="UP000186817">
    <property type="component" value="Unassembled WGS sequence"/>
</dbReference>
<protein>
    <submittedName>
        <fullName evidence="1">Uncharacterized protein</fullName>
    </submittedName>
</protein>
<evidence type="ECO:0000313" key="1">
    <source>
        <dbReference type="EMBL" id="OLP74201.1"/>
    </source>
</evidence>
<accession>A0A1Q9BU35</accession>
<proteinExistence type="predicted"/>
<organism evidence="1 2">
    <name type="scientific">Symbiodinium microadriaticum</name>
    <name type="common">Dinoflagellate</name>
    <name type="synonym">Zooxanthella microadriatica</name>
    <dbReference type="NCBI Taxonomy" id="2951"/>
    <lineage>
        <taxon>Eukaryota</taxon>
        <taxon>Sar</taxon>
        <taxon>Alveolata</taxon>
        <taxon>Dinophyceae</taxon>
        <taxon>Suessiales</taxon>
        <taxon>Symbiodiniaceae</taxon>
        <taxon>Symbiodinium</taxon>
    </lineage>
</organism>
<dbReference type="AlphaFoldDB" id="A0A1Q9BU35"/>
<evidence type="ECO:0000313" key="2">
    <source>
        <dbReference type="Proteomes" id="UP000186817"/>
    </source>
</evidence>
<gene>
    <name evidence="1" type="ORF">AK812_SmicGene46329</name>
</gene>
<reference evidence="1 2" key="1">
    <citation type="submission" date="2016-02" db="EMBL/GenBank/DDBJ databases">
        <title>Genome analysis of coral dinoflagellate symbionts highlights evolutionary adaptations to a symbiotic lifestyle.</title>
        <authorList>
            <person name="Aranda M."/>
            <person name="Li Y."/>
            <person name="Liew Y.J."/>
            <person name="Baumgarten S."/>
            <person name="Simakov O."/>
            <person name="Wilson M."/>
            <person name="Piel J."/>
            <person name="Ashoor H."/>
            <person name="Bougouffa S."/>
            <person name="Bajic V.B."/>
            <person name="Ryu T."/>
            <person name="Ravasi T."/>
            <person name="Bayer T."/>
            <person name="Micklem G."/>
            <person name="Kim H."/>
            <person name="Bhak J."/>
            <person name="Lajeunesse T.C."/>
            <person name="Voolstra C.R."/>
        </authorList>
    </citation>
    <scope>NUCLEOTIDE SEQUENCE [LARGE SCALE GENOMIC DNA]</scope>
    <source>
        <strain evidence="1 2">CCMP2467</strain>
    </source>
</reference>
<name>A0A1Q9BU35_SYMMI</name>
<dbReference type="EMBL" id="LSRX01004113">
    <property type="protein sequence ID" value="OLP74201.1"/>
    <property type="molecule type" value="Genomic_DNA"/>
</dbReference>
<keyword evidence="2" id="KW-1185">Reference proteome</keyword>
<comment type="caution">
    <text evidence="1">The sequence shown here is derived from an EMBL/GenBank/DDBJ whole genome shotgun (WGS) entry which is preliminary data.</text>
</comment>
<sequence length="78" mass="8234">MVEPFVSIDAVERPGQAQSSLGFSEISSMRQAVGFVVAGWTAFVTVAGPRLFAGWNTQGRTAVASRRAAPKDVPKGPE</sequence>